<dbReference type="EC" id="3.1.1.29" evidence="4"/>
<dbReference type="PANTHER" id="PTHR17224:SF1">
    <property type="entry name" value="PEPTIDYL-TRNA HYDROLASE"/>
    <property type="match status" value="1"/>
</dbReference>
<dbReference type="InterPro" id="IPR001328">
    <property type="entry name" value="Pept_tRNA_hydro"/>
</dbReference>
<comment type="function">
    <text evidence="4">Catalyzes the release of premature peptidyl moieties from peptidyl-tRNA molecules trapped in stalled 50S ribosomal subunits, and thus maintains levels of free tRNAs and 50S ribosomes.</text>
</comment>
<dbReference type="CDD" id="cd00462">
    <property type="entry name" value="PTH"/>
    <property type="match status" value="1"/>
</dbReference>
<dbReference type="GO" id="GO:0000049">
    <property type="term" value="F:tRNA binding"/>
    <property type="evidence" value="ECO:0007669"/>
    <property type="project" value="UniProtKB-UniRule"/>
</dbReference>
<dbReference type="Proteomes" id="UP000228596">
    <property type="component" value="Unassembled WGS sequence"/>
</dbReference>
<keyword evidence="3 4" id="KW-0694">RNA-binding</keyword>
<protein>
    <recommendedName>
        <fullName evidence="4">Peptidyl-tRNA hydrolase</fullName>
        <shortName evidence="4">Pth</shortName>
        <ecNumber evidence="4">3.1.1.29</ecNumber>
    </recommendedName>
</protein>
<keyword evidence="1 4" id="KW-0820">tRNA-binding</keyword>
<evidence type="ECO:0000313" key="6">
    <source>
        <dbReference type="Proteomes" id="UP000228596"/>
    </source>
</evidence>
<dbReference type="Pfam" id="PF01195">
    <property type="entry name" value="Pept_tRNA_hydro"/>
    <property type="match status" value="1"/>
</dbReference>
<dbReference type="InterPro" id="IPR036416">
    <property type="entry name" value="Pept_tRNA_hydro_sf"/>
</dbReference>
<organism evidence="5 6">
    <name type="scientific">Candidatus Berkelbacteria bacterium CG10_big_fil_rev_8_21_14_0_10_41_12</name>
    <dbReference type="NCBI Taxonomy" id="1974513"/>
    <lineage>
        <taxon>Bacteria</taxon>
        <taxon>Candidatus Berkelbacteria</taxon>
    </lineage>
</organism>
<sequence>MKIIIGLGNTGAQYKNSRHNIGFEVIDKISAIKGAKFIVNKKFEAEIAKINGFIFAKPLTLMNKSGQAVQEIKDYYKVSNSDIFVTSDDFNLEIGQVRFRRGGTSGGHKGLDSIIVHIGDDFYRFRIGIGKDEGMDETDYVLKKFSSGEKKLFDHIIDESADIMLKLITQDDFENKTININPPEAV</sequence>
<evidence type="ECO:0000256" key="3">
    <source>
        <dbReference type="ARBA" id="ARBA00022884"/>
    </source>
</evidence>
<comment type="caution">
    <text evidence="5">The sequence shown here is derived from an EMBL/GenBank/DDBJ whole genome shotgun (WGS) entry which is preliminary data.</text>
</comment>
<reference evidence="6" key="1">
    <citation type="submission" date="2017-09" db="EMBL/GenBank/DDBJ databases">
        <title>Depth-based differentiation of microbial function through sediment-hosted aquifers and enrichment of novel symbionts in the deep terrestrial subsurface.</title>
        <authorList>
            <person name="Probst A.J."/>
            <person name="Ladd B."/>
            <person name="Jarett J.K."/>
            <person name="Geller-Mcgrath D.E."/>
            <person name="Sieber C.M.K."/>
            <person name="Emerson J.B."/>
            <person name="Anantharaman K."/>
            <person name="Thomas B.C."/>
            <person name="Malmstrom R."/>
            <person name="Stieglmeier M."/>
            <person name="Klingl A."/>
            <person name="Woyke T."/>
            <person name="Ryan C.M."/>
            <person name="Banfield J.F."/>
        </authorList>
    </citation>
    <scope>NUCLEOTIDE SEQUENCE [LARGE SCALE GENOMIC DNA]</scope>
</reference>
<accession>A0A2M6WWV1</accession>
<feature type="binding site" evidence="4">
    <location>
        <position position="63"/>
    </location>
    <ligand>
        <name>tRNA</name>
        <dbReference type="ChEBI" id="CHEBI:17843"/>
    </ligand>
</feature>
<dbReference type="PANTHER" id="PTHR17224">
    <property type="entry name" value="PEPTIDYL-TRNA HYDROLASE"/>
    <property type="match status" value="1"/>
</dbReference>
<dbReference type="Gene3D" id="3.40.50.1470">
    <property type="entry name" value="Peptidyl-tRNA hydrolase"/>
    <property type="match status" value="1"/>
</dbReference>
<dbReference type="EMBL" id="PEZV01000027">
    <property type="protein sequence ID" value="PIT97221.1"/>
    <property type="molecule type" value="Genomic_DNA"/>
</dbReference>
<comment type="subcellular location">
    <subcellularLocation>
        <location evidence="4">Cytoplasm</location>
    </subcellularLocation>
</comment>
<comment type="caution">
    <text evidence="4">Lacks conserved residue(s) required for the propagation of feature annotation.</text>
</comment>
<dbReference type="AlphaFoldDB" id="A0A2M6WWV1"/>
<dbReference type="SUPFAM" id="SSF53178">
    <property type="entry name" value="Peptidyl-tRNA hydrolase-like"/>
    <property type="match status" value="1"/>
</dbReference>
<comment type="catalytic activity">
    <reaction evidence="4">
        <text>an N-acyl-L-alpha-aminoacyl-tRNA + H2O = an N-acyl-L-amino acid + a tRNA + H(+)</text>
        <dbReference type="Rhea" id="RHEA:54448"/>
        <dbReference type="Rhea" id="RHEA-COMP:10123"/>
        <dbReference type="Rhea" id="RHEA-COMP:13883"/>
        <dbReference type="ChEBI" id="CHEBI:15377"/>
        <dbReference type="ChEBI" id="CHEBI:15378"/>
        <dbReference type="ChEBI" id="CHEBI:59874"/>
        <dbReference type="ChEBI" id="CHEBI:78442"/>
        <dbReference type="ChEBI" id="CHEBI:138191"/>
        <dbReference type="EC" id="3.1.1.29"/>
    </reaction>
</comment>
<evidence type="ECO:0000256" key="2">
    <source>
        <dbReference type="ARBA" id="ARBA00022801"/>
    </source>
</evidence>
<evidence type="ECO:0000256" key="1">
    <source>
        <dbReference type="ARBA" id="ARBA00022555"/>
    </source>
</evidence>
<feature type="site" description="Discriminates between blocked and unblocked aminoacyl-tRNA" evidence="4">
    <location>
        <position position="9"/>
    </location>
</feature>
<dbReference type="HAMAP" id="MF_00083">
    <property type="entry name" value="Pept_tRNA_hydro_bact"/>
    <property type="match status" value="1"/>
</dbReference>
<evidence type="ECO:0000256" key="4">
    <source>
        <dbReference type="HAMAP-Rule" id="MF_00083"/>
    </source>
</evidence>
<dbReference type="GO" id="GO:0004045">
    <property type="term" value="F:peptidyl-tRNA hydrolase activity"/>
    <property type="evidence" value="ECO:0007669"/>
    <property type="project" value="UniProtKB-UniRule"/>
</dbReference>
<keyword evidence="2 4" id="KW-0378">Hydrolase</keyword>
<comment type="similarity">
    <text evidence="4">Belongs to the PTH family.</text>
</comment>
<proteinExistence type="inferred from homology"/>
<name>A0A2M6WWV1_9BACT</name>
<dbReference type="GO" id="GO:0006515">
    <property type="term" value="P:protein quality control for misfolded or incompletely synthesized proteins"/>
    <property type="evidence" value="ECO:0007669"/>
    <property type="project" value="UniProtKB-UniRule"/>
</dbReference>
<feature type="binding site" evidence="4">
    <location>
        <position position="14"/>
    </location>
    <ligand>
        <name>tRNA</name>
        <dbReference type="ChEBI" id="CHEBI:17843"/>
    </ligand>
</feature>
<dbReference type="GO" id="GO:0072344">
    <property type="term" value="P:rescue of stalled ribosome"/>
    <property type="evidence" value="ECO:0007669"/>
    <property type="project" value="UniProtKB-UniRule"/>
</dbReference>
<dbReference type="GO" id="GO:0005737">
    <property type="term" value="C:cytoplasm"/>
    <property type="evidence" value="ECO:0007669"/>
    <property type="project" value="UniProtKB-SubCell"/>
</dbReference>
<keyword evidence="4" id="KW-0963">Cytoplasm</keyword>
<evidence type="ECO:0000313" key="5">
    <source>
        <dbReference type="EMBL" id="PIT97221.1"/>
    </source>
</evidence>
<comment type="subunit">
    <text evidence="4">Monomer.</text>
</comment>
<feature type="active site" description="Proton acceptor" evidence="4">
    <location>
        <position position="19"/>
    </location>
</feature>
<comment type="function">
    <text evidence="4">Hydrolyzes ribosome-free peptidyl-tRNAs (with 1 or more amino acids incorporated), which drop off the ribosome during protein synthesis, or as a result of ribosome stalling.</text>
</comment>
<dbReference type="NCBIfam" id="TIGR00447">
    <property type="entry name" value="pth"/>
    <property type="match status" value="1"/>
</dbReference>
<gene>
    <name evidence="4" type="primary">pth</name>
    <name evidence="5" type="ORF">COT77_02525</name>
</gene>
<feature type="site" description="Stabilizes the basic form of H active site to accept a proton" evidence="4">
    <location>
        <position position="88"/>
    </location>
</feature>